<feature type="domain" description="Transcription regulator PadR N-terminal" evidence="1">
    <location>
        <begin position="21"/>
        <end position="82"/>
    </location>
</feature>
<evidence type="ECO:0000259" key="1">
    <source>
        <dbReference type="Pfam" id="PF03551"/>
    </source>
</evidence>
<dbReference type="InterPro" id="IPR036390">
    <property type="entry name" value="WH_DNA-bd_sf"/>
</dbReference>
<dbReference type="Pfam" id="PF03551">
    <property type="entry name" value="PadR"/>
    <property type="match status" value="1"/>
</dbReference>
<dbReference type="InterPro" id="IPR005149">
    <property type="entry name" value="Tscrpt_reg_PadR_N"/>
</dbReference>
<dbReference type="RefSeq" id="WP_049666386.1">
    <property type="nucleotide sequence ID" value="NZ_LFXJ01000005.1"/>
</dbReference>
<sequence length="107" mass="12161">MTQEHPPLTEGVYYILLALFDARHGYGIMQLVEEMSNGRVRLGAGTIYGAIKTLLERGWIEALDGDGRKKEYIITENGKKVIKYEIMRLRELFDNGIRITKEDGTNG</sequence>
<evidence type="ECO:0000313" key="2">
    <source>
        <dbReference type="EMBL" id="KMY32821.1"/>
    </source>
</evidence>
<proteinExistence type="predicted"/>
<dbReference type="OrthoDB" id="9814826at2"/>
<evidence type="ECO:0000313" key="3">
    <source>
        <dbReference type="Proteomes" id="UP000037326"/>
    </source>
</evidence>
<dbReference type="SUPFAM" id="SSF46785">
    <property type="entry name" value="Winged helix' DNA-binding domain"/>
    <property type="match status" value="1"/>
</dbReference>
<dbReference type="Proteomes" id="UP000037326">
    <property type="component" value="Unassembled WGS sequence"/>
</dbReference>
<dbReference type="EMBL" id="LFXJ01000005">
    <property type="protein sequence ID" value="KMY32821.1"/>
    <property type="molecule type" value="Genomic_DNA"/>
</dbReference>
<dbReference type="GeneID" id="96598972"/>
<dbReference type="Gene3D" id="1.10.10.10">
    <property type="entry name" value="Winged helix-like DNA-binding domain superfamily/Winged helix DNA-binding domain"/>
    <property type="match status" value="1"/>
</dbReference>
<comment type="caution">
    <text evidence="2">The sequence shown here is derived from an EMBL/GenBank/DDBJ whole genome shotgun (WGS) entry which is preliminary data.</text>
</comment>
<dbReference type="InterPro" id="IPR052509">
    <property type="entry name" value="Metal_resp_DNA-bind_regulator"/>
</dbReference>
<dbReference type="PANTHER" id="PTHR33169:SF13">
    <property type="entry name" value="PADR-FAMILY TRANSCRIPTIONAL REGULATOR"/>
    <property type="match status" value="1"/>
</dbReference>
<name>A0A0K9FF98_9BACI</name>
<dbReference type="AlphaFoldDB" id="A0A0K9FF98"/>
<dbReference type="InterPro" id="IPR036388">
    <property type="entry name" value="WH-like_DNA-bd_sf"/>
</dbReference>
<gene>
    <name evidence="2" type="ORF">ACZ11_12090</name>
</gene>
<accession>A0A0K9FF98</accession>
<reference evidence="3" key="1">
    <citation type="submission" date="2015-07" db="EMBL/GenBank/DDBJ databases">
        <authorList>
            <person name="Liu B."/>
            <person name="Wang J."/>
            <person name="Zhu Y."/>
            <person name="Liu G."/>
            <person name="Chen Q."/>
            <person name="Lan J."/>
            <person name="Che J."/>
            <person name="Ge C."/>
            <person name="Shi H."/>
            <person name="Pan Z."/>
            <person name="Liu X."/>
        </authorList>
    </citation>
    <scope>NUCLEOTIDE SEQUENCE [LARGE SCALE GENOMIC DNA]</scope>
    <source>
        <strain evidence="3">DSM 23493</strain>
    </source>
</reference>
<dbReference type="PATRIC" id="fig|582475.4.peg.2043"/>
<organism evidence="2 3">
    <name type="scientific">Lysinibacillus xylanilyticus</name>
    <dbReference type="NCBI Taxonomy" id="582475"/>
    <lineage>
        <taxon>Bacteria</taxon>
        <taxon>Bacillati</taxon>
        <taxon>Bacillota</taxon>
        <taxon>Bacilli</taxon>
        <taxon>Bacillales</taxon>
        <taxon>Bacillaceae</taxon>
        <taxon>Lysinibacillus</taxon>
    </lineage>
</organism>
<dbReference type="PANTHER" id="PTHR33169">
    <property type="entry name" value="PADR-FAMILY TRANSCRIPTIONAL REGULATOR"/>
    <property type="match status" value="1"/>
</dbReference>
<protein>
    <submittedName>
        <fullName evidence="2">PadR family transcriptional regulator</fullName>
    </submittedName>
</protein>